<dbReference type="GO" id="GO:0009446">
    <property type="term" value="P:putrescine biosynthetic process"/>
    <property type="evidence" value="ECO:0007669"/>
    <property type="project" value="InterPro"/>
</dbReference>
<sequence>MIKLKSRSAVILLVLSLFGCDSSGGDLGKNNVAESKNKMSQTYSNQVANDKMLLVLSAPSIHDPYYTSAFQRIVDFQINYAKSILGNDNVVILVDEDTKPYFTGKVPEDILLVDDVRDIWMRDFTTVNPKQPVQFTYTWASMSQKQSQEVQKSFSRFADRYQIQRAKTDLMIDGGNLVDDYAGRVITTTRFMEDNELSYDEAKQELKTTLGAREVAILEPDEEVLAHSDGMVSWVDKNTLLVNDYSKTPSFRTVVMDELRSSFPSAKIVEVPVEYKTNPKGQWDGFESACGVNLNSTVTYNNIYVPTFNMPHDQKALSIIKQNTTKKVIPINAESVCPMGGSVRCLTWQVTGENAVKLITAARER</sequence>
<dbReference type="Proteomes" id="UP000199035">
    <property type="component" value="Unassembled WGS sequence"/>
</dbReference>
<keyword evidence="1" id="KW-0378">Hydrolase</keyword>
<proteinExistence type="predicted"/>
<dbReference type="RefSeq" id="WP_092690708.1">
    <property type="nucleotide sequence ID" value="NZ_FNPK01000013.1"/>
</dbReference>
<dbReference type="Gene3D" id="3.75.10.10">
    <property type="entry name" value="L-arginine/glycine Amidinotransferase, Chain A"/>
    <property type="match status" value="1"/>
</dbReference>
<reference evidence="4" key="1">
    <citation type="submission" date="2016-10" db="EMBL/GenBank/DDBJ databases">
        <authorList>
            <person name="Varghese N."/>
            <person name="Submissions S."/>
        </authorList>
    </citation>
    <scope>NUCLEOTIDE SEQUENCE [LARGE SCALE GENOMIC DNA]</scope>
    <source>
        <strain evidence="4">ANC 5109</strain>
    </source>
</reference>
<dbReference type="EMBL" id="FNPK01000013">
    <property type="protein sequence ID" value="SDY52872.1"/>
    <property type="molecule type" value="Genomic_DNA"/>
</dbReference>
<dbReference type="Pfam" id="PF04371">
    <property type="entry name" value="PAD_porph"/>
    <property type="match status" value="1"/>
</dbReference>
<dbReference type="InterPro" id="IPR007466">
    <property type="entry name" value="Peptidyl-Arg-deiminase_porph"/>
</dbReference>
<protein>
    <submittedName>
        <fullName evidence="3">Agmatine/peptidylarginine deiminase</fullName>
    </submittedName>
</protein>
<keyword evidence="2" id="KW-0732">Signal</keyword>
<dbReference type="SUPFAM" id="SSF55909">
    <property type="entry name" value="Pentein"/>
    <property type="match status" value="1"/>
</dbReference>
<name>A0A1H3KL11_9GAMM</name>
<feature type="signal peptide" evidence="2">
    <location>
        <begin position="1"/>
        <end position="19"/>
    </location>
</feature>
<keyword evidence="4" id="KW-1185">Reference proteome</keyword>
<evidence type="ECO:0000256" key="2">
    <source>
        <dbReference type="SAM" id="SignalP"/>
    </source>
</evidence>
<dbReference type="PROSITE" id="PS51257">
    <property type="entry name" value="PROKAR_LIPOPROTEIN"/>
    <property type="match status" value="1"/>
</dbReference>
<dbReference type="PANTHER" id="PTHR31377:SF0">
    <property type="entry name" value="AGMATINE DEIMINASE-RELATED"/>
    <property type="match status" value="1"/>
</dbReference>
<dbReference type="GO" id="GO:0047632">
    <property type="term" value="F:agmatine deiminase activity"/>
    <property type="evidence" value="ECO:0007669"/>
    <property type="project" value="TreeGrafter"/>
</dbReference>
<evidence type="ECO:0000313" key="3">
    <source>
        <dbReference type="EMBL" id="SDY52872.1"/>
    </source>
</evidence>
<dbReference type="AlphaFoldDB" id="A0A1H3KL11"/>
<dbReference type="GO" id="GO:0004668">
    <property type="term" value="F:protein-arginine deiminase activity"/>
    <property type="evidence" value="ECO:0007669"/>
    <property type="project" value="InterPro"/>
</dbReference>
<dbReference type="PANTHER" id="PTHR31377">
    <property type="entry name" value="AGMATINE DEIMINASE-RELATED"/>
    <property type="match status" value="1"/>
</dbReference>
<gene>
    <name evidence="3" type="ORF">SAMN05421643_11331</name>
</gene>
<evidence type="ECO:0000313" key="4">
    <source>
        <dbReference type="Proteomes" id="UP000199035"/>
    </source>
</evidence>
<dbReference type="STRING" id="595670.SAMN05421643_11331"/>
<evidence type="ECO:0000256" key="1">
    <source>
        <dbReference type="ARBA" id="ARBA00022801"/>
    </source>
</evidence>
<organism evidence="3 4">
    <name type="scientific">Acinetobacter kyonggiensis</name>
    <dbReference type="NCBI Taxonomy" id="595670"/>
    <lineage>
        <taxon>Bacteria</taxon>
        <taxon>Pseudomonadati</taxon>
        <taxon>Pseudomonadota</taxon>
        <taxon>Gammaproteobacteria</taxon>
        <taxon>Moraxellales</taxon>
        <taxon>Moraxellaceae</taxon>
        <taxon>Acinetobacter</taxon>
    </lineage>
</organism>
<accession>A0A1H3KL11</accession>
<feature type="chain" id="PRO_5011592825" evidence="2">
    <location>
        <begin position="20"/>
        <end position="365"/>
    </location>
</feature>